<feature type="signal peptide" evidence="2">
    <location>
        <begin position="1"/>
        <end position="30"/>
    </location>
</feature>
<reference evidence="4" key="1">
    <citation type="journal article" date="2019" name="Int. J. Syst. Evol. Microbiol.">
        <title>The Global Catalogue of Microorganisms (GCM) 10K type strain sequencing project: providing services to taxonomists for standard genome sequencing and annotation.</title>
        <authorList>
            <consortium name="The Broad Institute Genomics Platform"/>
            <consortium name="The Broad Institute Genome Sequencing Center for Infectious Disease"/>
            <person name="Wu L."/>
            <person name="Ma J."/>
        </authorList>
    </citation>
    <scope>NUCLEOTIDE SEQUENCE [LARGE SCALE GENOMIC DNA]</scope>
    <source>
        <strain evidence="4">JCM 4524</strain>
    </source>
</reference>
<proteinExistence type="predicted"/>
<keyword evidence="2" id="KW-0732">Signal</keyword>
<evidence type="ECO:0000313" key="3">
    <source>
        <dbReference type="EMBL" id="GAA2650835.1"/>
    </source>
</evidence>
<dbReference type="Proteomes" id="UP001500151">
    <property type="component" value="Unassembled WGS sequence"/>
</dbReference>
<name>A0ABP6DSY4_9ACTN</name>
<feature type="region of interest" description="Disordered" evidence="1">
    <location>
        <begin position="54"/>
        <end position="84"/>
    </location>
</feature>
<feature type="chain" id="PRO_5047244708" evidence="2">
    <location>
        <begin position="31"/>
        <end position="246"/>
    </location>
</feature>
<organism evidence="3 4">
    <name type="scientific">Streptomyces vastus</name>
    <dbReference type="NCBI Taxonomy" id="285451"/>
    <lineage>
        <taxon>Bacteria</taxon>
        <taxon>Bacillati</taxon>
        <taxon>Actinomycetota</taxon>
        <taxon>Actinomycetes</taxon>
        <taxon>Kitasatosporales</taxon>
        <taxon>Streptomycetaceae</taxon>
        <taxon>Streptomyces</taxon>
    </lineage>
</organism>
<sequence>MGTMPWNRKRITATTVAALAVTGVGAGVWAATQDGATGSGIASNAARAAYGQPATASPGCDSYGPSDWNGGGMMGDRDGRDGREDHGMWMGPGMMGGHPCGLTGTGQPVTSLASAKARAGEFADRLGLRVGEVMQFSRNFYAELTTHDGKGATEVLIDPAGGAVWLEYGPAMIWNTDYGMPMHRTTGTARISAPEAEKIARQWLDDHRSGQTPSEAEAFPGYYTLHTLKGNNITGMLSVNADTGQV</sequence>
<dbReference type="RefSeq" id="WP_344394169.1">
    <property type="nucleotide sequence ID" value="NZ_BAAASJ010000097.1"/>
</dbReference>
<evidence type="ECO:0000256" key="1">
    <source>
        <dbReference type="SAM" id="MobiDB-lite"/>
    </source>
</evidence>
<accession>A0ABP6DSY4</accession>
<protein>
    <submittedName>
        <fullName evidence="3">Uncharacterized protein</fullName>
    </submittedName>
</protein>
<keyword evidence="4" id="KW-1185">Reference proteome</keyword>
<comment type="caution">
    <text evidence="3">The sequence shown here is derived from an EMBL/GenBank/DDBJ whole genome shotgun (WGS) entry which is preliminary data.</text>
</comment>
<dbReference type="EMBL" id="BAAASJ010000097">
    <property type="protein sequence ID" value="GAA2650835.1"/>
    <property type="molecule type" value="Genomic_DNA"/>
</dbReference>
<evidence type="ECO:0000256" key="2">
    <source>
        <dbReference type="SAM" id="SignalP"/>
    </source>
</evidence>
<feature type="compositionally biased region" description="Basic and acidic residues" evidence="1">
    <location>
        <begin position="75"/>
        <end position="84"/>
    </location>
</feature>
<gene>
    <name evidence="3" type="ORF">GCM10010307_60290</name>
</gene>
<evidence type="ECO:0000313" key="4">
    <source>
        <dbReference type="Proteomes" id="UP001500151"/>
    </source>
</evidence>